<feature type="compositionally biased region" description="Basic residues" evidence="5">
    <location>
        <begin position="1027"/>
        <end position="1041"/>
    </location>
</feature>
<feature type="region of interest" description="Disordered" evidence="5">
    <location>
        <begin position="1140"/>
        <end position="1210"/>
    </location>
</feature>
<dbReference type="VEuPathDB" id="VectorBase:ASTE016278"/>
<dbReference type="PANTHER" id="PTHR23270">
    <property type="entry name" value="PROGRAMMED CELL DEATH PROTEIN 11 PRE-RRNA PROCESSING PROTEIN RRP5"/>
    <property type="match status" value="1"/>
</dbReference>
<protein>
    <submittedName>
        <fullName evidence="6">Uncharacterized protein</fullName>
    </submittedName>
</protein>
<dbReference type="InterPro" id="IPR012340">
    <property type="entry name" value="NA-bd_OB-fold"/>
</dbReference>
<evidence type="ECO:0000256" key="5">
    <source>
        <dbReference type="SAM" id="MobiDB-lite"/>
    </source>
</evidence>
<keyword evidence="4" id="KW-0539">Nucleus</keyword>
<dbReference type="GO" id="GO:0032040">
    <property type="term" value="C:small-subunit processome"/>
    <property type="evidence" value="ECO:0007669"/>
    <property type="project" value="TreeGrafter"/>
</dbReference>
<dbReference type="SUPFAM" id="SSF50249">
    <property type="entry name" value="Nucleic acid-binding proteins"/>
    <property type="match status" value="2"/>
</dbReference>
<dbReference type="SMART" id="SM00316">
    <property type="entry name" value="S1"/>
    <property type="match status" value="4"/>
</dbReference>
<evidence type="ECO:0000313" key="6">
    <source>
        <dbReference type="EnsemblMetazoa" id="ASTEI04357-PA"/>
    </source>
</evidence>
<feature type="compositionally biased region" description="Basic and acidic residues" evidence="5">
    <location>
        <begin position="1042"/>
        <end position="1056"/>
    </location>
</feature>
<dbReference type="CDD" id="cd05693">
    <property type="entry name" value="S1_Rrp5_repeat_hs1_sc1"/>
    <property type="match status" value="1"/>
</dbReference>
<evidence type="ECO:0000256" key="2">
    <source>
        <dbReference type="ARBA" id="ARBA00022552"/>
    </source>
</evidence>
<dbReference type="InterPro" id="IPR048059">
    <property type="entry name" value="Rrp5_S1_rpt_hs1_sc1"/>
</dbReference>
<evidence type="ECO:0000313" key="7">
    <source>
        <dbReference type="Proteomes" id="UP000076408"/>
    </source>
</evidence>
<dbReference type="OMA" id="MDVGIRN"/>
<proteinExistence type="predicted"/>
<reference evidence="6" key="2">
    <citation type="submission" date="2020-05" db="UniProtKB">
        <authorList>
            <consortium name="EnsemblMetazoa"/>
        </authorList>
    </citation>
    <scope>IDENTIFICATION</scope>
    <source>
        <strain evidence="6">Indian</strain>
    </source>
</reference>
<feature type="compositionally biased region" description="Polar residues" evidence="5">
    <location>
        <begin position="983"/>
        <end position="994"/>
    </location>
</feature>
<dbReference type="STRING" id="30069.A0A182Y7C1"/>
<dbReference type="GO" id="GO:0006364">
    <property type="term" value="P:rRNA processing"/>
    <property type="evidence" value="ECO:0007669"/>
    <property type="project" value="UniProtKB-KW"/>
</dbReference>
<feature type="region of interest" description="Disordered" evidence="5">
    <location>
        <begin position="983"/>
        <end position="1065"/>
    </location>
</feature>
<evidence type="ECO:0000256" key="1">
    <source>
        <dbReference type="ARBA" id="ARBA00004604"/>
    </source>
</evidence>
<feature type="region of interest" description="Disordered" evidence="5">
    <location>
        <begin position="1"/>
        <end position="34"/>
    </location>
</feature>
<dbReference type="Gene3D" id="2.40.50.140">
    <property type="entry name" value="Nucleic acid-binding proteins"/>
    <property type="match status" value="2"/>
</dbReference>
<dbReference type="Pfam" id="PF23231">
    <property type="entry name" value="HAT_Syf1_CNRKL1_C"/>
    <property type="match status" value="1"/>
</dbReference>
<feature type="compositionally biased region" description="Polar residues" evidence="5">
    <location>
        <begin position="1009"/>
        <end position="1018"/>
    </location>
</feature>
<dbReference type="SUPFAM" id="SSF48452">
    <property type="entry name" value="TPR-like"/>
    <property type="match status" value="2"/>
</dbReference>
<feature type="compositionally biased region" description="Acidic residues" evidence="5">
    <location>
        <begin position="1189"/>
        <end position="1198"/>
    </location>
</feature>
<dbReference type="Gene3D" id="1.25.40.10">
    <property type="entry name" value="Tetratricopeptide repeat domain"/>
    <property type="match status" value="2"/>
</dbReference>
<keyword evidence="7" id="KW-1185">Reference proteome</keyword>
<reference evidence="7" key="1">
    <citation type="journal article" date="2014" name="Genome Biol.">
        <title>Genome analysis of a major urban malaria vector mosquito, Anopheles stephensi.</title>
        <authorList>
            <person name="Jiang X."/>
            <person name="Peery A."/>
            <person name="Hall A.B."/>
            <person name="Sharma A."/>
            <person name="Chen X.G."/>
            <person name="Waterhouse R.M."/>
            <person name="Komissarov A."/>
            <person name="Riehle M.M."/>
            <person name="Shouche Y."/>
            <person name="Sharakhova M.V."/>
            <person name="Lawson D."/>
            <person name="Pakpour N."/>
            <person name="Arensburger P."/>
            <person name="Davidson V.L."/>
            <person name="Eiglmeier K."/>
            <person name="Emrich S."/>
            <person name="George P."/>
            <person name="Kennedy R.C."/>
            <person name="Mane S.P."/>
            <person name="Maslen G."/>
            <person name="Oringanje C."/>
            <person name="Qi Y."/>
            <person name="Settlage R."/>
            <person name="Tojo M."/>
            <person name="Tubio J.M."/>
            <person name="Unger M.F."/>
            <person name="Wang B."/>
            <person name="Vernick K.D."/>
            <person name="Ribeiro J.M."/>
            <person name="James A.A."/>
            <person name="Michel K."/>
            <person name="Riehle M.A."/>
            <person name="Luckhart S."/>
            <person name="Sharakhov I.V."/>
            <person name="Tu Z."/>
        </authorList>
    </citation>
    <scope>NUCLEOTIDE SEQUENCE [LARGE SCALE GENOMIC DNA]</scope>
    <source>
        <strain evidence="7">Indian</strain>
    </source>
</reference>
<dbReference type="InterPro" id="IPR055430">
    <property type="entry name" value="HAT_Syf1_CNRKL1_C"/>
</dbReference>
<dbReference type="EnsemblMetazoa" id="ASTEI04357-RA">
    <property type="protein sequence ID" value="ASTEI04357-PA"/>
    <property type="gene ID" value="ASTEI04357"/>
</dbReference>
<dbReference type="GO" id="GO:0003723">
    <property type="term" value="F:RNA binding"/>
    <property type="evidence" value="ECO:0007669"/>
    <property type="project" value="TreeGrafter"/>
</dbReference>
<dbReference type="PANTHER" id="PTHR23270:SF10">
    <property type="entry name" value="PROTEIN RRP5 HOMOLOG"/>
    <property type="match status" value="1"/>
</dbReference>
<keyword evidence="2" id="KW-0698">rRNA processing</keyword>
<dbReference type="Proteomes" id="UP000076408">
    <property type="component" value="Unassembled WGS sequence"/>
</dbReference>
<evidence type="ECO:0000256" key="3">
    <source>
        <dbReference type="ARBA" id="ARBA00022737"/>
    </source>
</evidence>
<accession>A0A182Y7C1</accession>
<dbReference type="InterPro" id="IPR045209">
    <property type="entry name" value="Rrp5"/>
</dbReference>
<dbReference type="InterPro" id="IPR003107">
    <property type="entry name" value="HAT"/>
</dbReference>
<dbReference type="VEuPathDB" id="VectorBase:ASTEI04357"/>
<keyword evidence="3" id="KW-0677">Repeat</keyword>
<organism evidence="6 7">
    <name type="scientific">Anopheles stephensi</name>
    <name type="common">Indo-Pakistan malaria mosquito</name>
    <dbReference type="NCBI Taxonomy" id="30069"/>
    <lineage>
        <taxon>Eukaryota</taxon>
        <taxon>Metazoa</taxon>
        <taxon>Ecdysozoa</taxon>
        <taxon>Arthropoda</taxon>
        <taxon>Hexapoda</taxon>
        <taxon>Insecta</taxon>
        <taxon>Pterygota</taxon>
        <taxon>Neoptera</taxon>
        <taxon>Endopterygota</taxon>
        <taxon>Diptera</taxon>
        <taxon>Nematocera</taxon>
        <taxon>Culicoidea</taxon>
        <taxon>Culicidae</taxon>
        <taxon>Anophelinae</taxon>
        <taxon>Anopheles</taxon>
    </lineage>
</organism>
<evidence type="ECO:0000256" key="4">
    <source>
        <dbReference type="ARBA" id="ARBA00023242"/>
    </source>
</evidence>
<dbReference type="InterPro" id="IPR011990">
    <property type="entry name" value="TPR-like_helical_dom_sf"/>
</dbReference>
<name>A0A182Y7C1_ANOST</name>
<feature type="compositionally biased region" description="Acidic residues" evidence="5">
    <location>
        <begin position="995"/>
        <end position="1004"/>
    </location>
</feature>
<sequence length="1509" mass="169033">MLNAEPAFPRGVGGNGAGRVSKHGRKNNATKSKTSFERYGAAIFREQKVPRLRPKERHQVSQTEKELDEADVQQALTAENLSLQSLGPGMLVLGCVKLVSATCLDVVLPGRIKGNVPIANISNEYTAQLQEPVRSSSNNCPTLKDMYKAGDLIYVKVLEVQKQPHTTVTLSLKPSDLHSDFAPSQLTTGLVLAATIVAKEDHGYRMDVGIRNVRAFLPAENLGQNQTTVGRNLVCSVEQVVQQSPGATIVLKAFNPNTPWVLNVEEATLETIVPGCRLSFTVGEPVQYGLRGMLFDDTVPAYANELMLTKPTSTPQKYSMFKKLPATMLYMMPRTKQVFVSLRPYRNNRCEMDAAYGHGATIEKACVKFINNDGIWLQYGKKGRALIQRNMLLKSAAKSGNVDENVILAKYQIGTTHRVCVVFHDPLTNVCVVTNDPAMVDAEIRTAGDIIIGKTYNCRVVEKEGNKVLVTVGNARGSVEHELYDRRNPLNVNEFAKVRAVSRCGDLNQPSVRFTNHPLLLSEDAMILHDWDQLDANRKDQCFHGVVGVKKIDKILVKFFNNISGVLTVKHATDVCAKLGSLRVGDVAKFAVSEFDKKTRKLFLALPHTGDQVQPVAVDATITCIHATGVEVQTKHGGEVGTIPSECFSEFGEHNSLYMRLFHEGQTIRVMKTTAGTYSFRLKEYFKTHPTGVQSVVQGTLLKGSCITVNGVVYATPLLNNYSEQFEVMGSKGKGRIPDGSTIMMRVEKVQQQPPAGDYRMKVDTSLEVVCENGIDGVYEFVAAYLQDVDDLIQRYQERQYAFANYTIGQHVECVIEHVIPNSDKLAVEVHAIDKESKHVTKGIAVLPNQPATSYKVGTKVPGRIVWIDVERMLVHVCLDQSLFDRIPLNGNAGPRTTFLQEPQDCCVLFANQFVKVCCLQCGPAQLLIVPVKHHYNDWQDSEEPGNVMKVKLIKPIGAMVLAMLENMIFLYGSLSANKLQTGRHSAELTPQTPEETDDEDMDREESASNDNSSTSKRSLLLLGKNGKPKVLKTGKLKRKLAGKELEKGSSAKAKETNGANGTLLPVKRKKKKTNERFSLEEQETAMTTIMKLKEKQQTTKQSMLLVGKKDQATKSKLKKKKAKAFVIEQLDGADAFHLHQLDGVDDGPSGTGARQAKKRKHTPDAQRLPGATNFWDSTPVYKRSAADSSDDESDSSEQGEAVPKKRTTAKERFEAMKQEEERLRKIEEELANPSVDPHTPDQFDRLVLAQPNNSMLWIRYMVFYMESAELEKARAVGRRALKAIHFREETDRLNVWVALLNLEIRYETVDSFKDVLQEAIQYNDAFKVYTRVIDILIDCQKHTEVQELLELLLKKFRKQNGMWYLVADAWYRIGQGSKVKPLLSQALKSLPTRDHIPLIVKFAFLHNRNENRDEAHLLFEQILTTYPKRTDIWSQYIDMLVKDNLVGNARQILERAIMQRLPLKNMKTLYTKYVNFEEKHGDRDSVRRVKQMAADFVQAQLNNAGIKS</sequence>
<dbReference type="SMART" id="SM00386">
    <property type="entry name" value="HAT"/>
    <property type="match status" value="4"/>
</dbReference>
<dbReference type="PROSITE" id="PS50126">
    <property type="entry name" value="S1"/>
    <property type="match status" value="1"/>
</dbReference>
<comment type="subcellular location">
    <subcellularLocation>
        <location evidence="1">Nucleus</location>
        <location evidence="1">Nucleolus</location>
    </subcellularLocation>
</comment>
<dbReference type="InterPro" id="IPR003029">
    <property type="entry name" value="S1_domain"/>
</dbReference>
<dbReference type="VEuPathDB" id="VectorBase:ASTEI20_038625"/>